<evidence type="ECO:0000313" key="1">
    <source>
        <dbReference type="EMBL" id="CAZ88626.1"/>
    </source>
</evidence>
<dbReference type="EMBL" id="FP475956">
    <property type="protein sequence ID" value="CAZ88626.1"/>
    <property type="molecule type" value="Genomic_DNA"/>
</dbReference>
<dbReference type="HOGENOM" id="CLU_077143_0_0_4"/>
<keyword evidence="4" id="KW-1185">Reference proteome</keyword>
<accession>D6CTK7</accession>
<organism evidence="1 3">
    <name type="scientific">Thiomonas arsenitoxydans (strain DSM 22701 / CIP 110005 / 3As)</name>
    <dbReference type="NCBI Taxonomy" id="426114"/>
    <lineage>
        <taxon>Bacteria</taxon>
        <taxon>Pseudomonadati</taxon>
        <taxon>Pseudomonadota</taxon>
        <taxon>Betaproteobacteria</taxon>
        <taxon>Burkholderiales</taxon>
        <taxon>Thiomonas</taxon>
    </lineage>
</organism>
<evidence type="ECO:0000313" key="4">
    <source>
        <dbReference type="Proteomes" id="UP000078599"/>
    </source>
</evidence>
<protein>
    <submittedName>
        <fullName evidence="1">Phage minor tail protein L</fullName>
    </submittedName>
</protein>
<reference evidence="2 4" key="4">
    <citation type="submission" date="2015-03" db="EMBL/GenBank/DDBJ databases">
        <authorList>
            <person name="Regsiter A."/>
            <person name="william w."/>
        </authorList>
    </citation>
    <scope>NUCLEOTIDE SEQUENCE [LARGE SCALE GENOMIC DNA]</scope>
    <source>
        <strain evidence="2 4">CB1</strain>
    </source>
</reference>
<dbReference type="InterPro" id="IPR006487">
    <property type="entry name" value="Phage_lambda_L"/>
</dbReference>
<dbReference type="Proteomes" id="UP000002372">
    <property type="component" value="Chromosome"/>
</dbReference>
<proteinExistence type="predicted"/>
<dbReference type="RefSeq" id="WP_013105945.1">
    <property type="nucleotide sequence ID" value="NC_014145.1"/>
</dbReference>
<gene>
    <name evidence="1" type="ordered locus">THI_1963</name>
    <name evidence="2" type="ORF">THICB1_20064</name>
</gene>
<reference key="1">
    <citation type="submission" date="2009-07" db="EMBL/GenBank/DDBJ databases">
        <authorList>
            <person name="Genoscope - CEA"/>
        </authorList>
    </citation>
    <scope>NUCLEOTIDE SEQUENCE</scope>
    <source>
        <strain>3As</strain>
    </source>
</reference>
<dbReference type="KEGG" id="thi:THI_1963"/>
<dbReference type="eggNOG" id="COG4672">
    <property type="taxonomic scope" value="Bacteria"/>
</dbReference>
<dbReference type="GO" id="GO:0046718">
    <property type="term" value="P:symbiont entry into host cell"/>
    <property type="evidence" value="ECO:0007669"/>
    <property type="project" value="InterPro"/>
</dbReference>
<dbReference type="Proteomes" id="UP000078599">
    <property type="component" value="Unassembled WGS sequence"/>
</dbReference>
<dbReference type="GO" id="GO:0030430">
    <property type="term" value="C:host cell cytoplasm"/>
    <property type="evidence" value="ECO:0007669"/>
    <property type="project" value="InterPro"/>
</dbReference>
<dbReference type="NCBIfam" id="TIGR01600">
    <property type="entry name" value="phage_tail_L"/>
    <property type="match status" value="1"/>
</dbReference>
<name>D6CTK7_THIA3</name>
<evidence type="ECO:0000313" key="2">
    <source>
        <dbReference type="EMBL" id="CQR32083.1"/>
    </source>
</evidence>
<evidence type="ECO:0000313" key="3">
    <source>
        <dbReference type="Proteomes" id="UP000002372"/>
    </source>
</evidence>
<reference evidence="1" key="3">
    <citation type="submission" date="2010-07" db="EMBL/GenBank/DDBJ databases">
        <authorList>
            <person name="Genoscope - CEA"/>
        </authorList>
    </citation>
    <scope>NUCLEOTIDE SEQUENCE</scope>
    <source>
        <strain evidence="1">3As</strain>
    </source>
</reference>
<dbReference type="AlphaFoldDB" id="D6CTK7"/>
<dbReference type="Pfam" id="PF05100">
    <property type="entry name" value="Phage_tail_L"/>
    <property type="match status" value="1"/>
</dbReference>
<dbReference type="EMBL" id="CTRI01000012">
    <property type="protein sequence ID" value="CQR32083.1"/>
    <property type="molecule type" value="Genomic_DNA"/>
</dbReference>
<dbReference type="GO" id="GO:0051536">
    <property type="term" value="F:iron-sulfur cluster binding"/>
    <property type="evidence" value="ECO:0007669"/>
    <property type="project" value="InterPro"/>
</dbReference>
<reference evidence="3" key="2">
    <citation type="journal article" date="2010" name="PLoS Genet.">
        <title>Structure, function, and evolution of the Thiomonas spp. genome.</title>
        <authorList>
            <person name="Arsene-Ploetze F."/>
            <person name="Koechler S."/>
            <person name="Marchal M."/>
            <person name="Coppee J.Y."/>
            <person name="Chandler M."/>
            <person name="Bonnefoy V."/>
            <person name="Brochier-Armanet C."/>
            <person name="Barakat M."/>
            <person name="Barbe V."/>
            <person name="Battaglia-Brunet F."/>
            <person name="Bruneel O."/>
            <person name="Bryan C.G."/>
            <person name="Cleiss-Arnold J."/>
            <person name="Cruveiller S."/>
            <person name="Erhardt M."/>
            <person name="Heinrich-Salmeron A."/>
            <person name="Hommais F."/>
            <person name="Joulian C."/>
            <person name="Krin E."/>
            <person name="Lieutaud A."/>
            <person name="Lievremont D."/>
            <person name="Michel C."/>
            <person name="Muller D."/>
            <person name="Ortet P."/>
            <person name="Proux C."/>
            <person name="Siguier P."/>
            <person name="Roche D."/>
            <person name="Rouy Z."/>
            <person name="Salvignol G."/>
            <person name="Slyemi D."/>
            <person name="Talla E."/>
            <person name="Weiss S."/>
            <person name="Weissenbach J."/>
            <person name="Medigue C."/>
            <person name="Bertin P.N."/>
        </authorList>
    </citation>
    <scope>NUCLEOTIDE SEQUENCE [LARGE SCALE GENOMIC DNA]</scope>
    <source>
        <strain evidence="3">DSM 22701 / CIP 110005 / 3As</strain>
    </source>
</reference>
<dbReference type="OrthoDB" id="5673400at2"/>
<sequence>MSIRAEIQSLSPSALIELFVLDLSLQGGSTLYWHAGTNGLSADIIWGAQAYSRYPIEAQGFKMSGTGALPRPKLSASNAQGILGALARQYNDFAGCKLTRIRTFARFLDAANFPGGVNPTADPTQELPRQIWFVDRKAQETPQLLQFDLASALDMVAVKLPRRQFIQNACPWVYRGADCGYTGGAVADAAGNPTADPAQDVCGKRLSDCALRFAPPALMNFGGFPGCGIGTS</sequence>